<dbReference type="Proteomes" id="UP000008909">
    <property type="component" value="Unassembled WGS sequence"/>
</dbReference>
<feature type="region of interest" description="Disordered" evidence="1">
    <location>
        <begin position="183"/>
        <end position="217"/>
    </location>
</feature>
<feature type="compositionally biased region" description="Basic residues" evidence="1">
    <location>
        <begin position="202"/>
        <end position="215"/>
    </location>
</feature>
<organism evidence="2 3">
    <name type="scientific">Clonorchis sinensis</name>
    <name type="common">Chinese liver fluke</name>
    <dbReference type="NCBI Taxonomy" id="79923"/>
    <lineage>
        <taxon>Eukaryota</taxon>
        <taxon>Metazoa</taxon>
        <taxon>Spiralia</taxon>
        <taxon>Lophotrochozoa</taxon>
        <taxon>Platyhelminthes</taxon>
        <taxon>Trematoda</taxon>
        <taxon>Digenea</taxon>
        <taxon>Opisthorchiida</taxon>
        <taxon>Opisthorchiata</taxon>
        <taxon>Opisthorchiidae</taxon>
        <taxon>Clonorchis</taxon>
    </lineage>
</organism>
<evidence type="ECO:0000313" key="2">
    <source>
        <dbReference type="EMBL" id="GAA52462.1"/>
    </source>
</evidence>
<accession>G7YHM9</accession>
<evidence type="ECO:0000256" key="1">
    <source>
        <dbReference type="SAM" id="MobiDB-lite"/>
    </source>
</evidence>
<reference key="2">
    <citation type="submission" date="2011-10" db="EMBL/GenBank/DDBJ databases">
        <title>The genome and transcriptome sequence of Clonorchis sinensis provide insights into the carcinogenic liver fluke.</title>
        <authorList>
            <person name="Wang X."/>
            <person name="Huang Y."/>
            <person name="Chen W."/>
            <person name="Liu H."/>
            <person name="Guo L."/>
            <person name="Chen Y."/>
            <person name="Luo F."/>
            <person name="Zhou W."/>
            <person name="Sun J."/>
            <person name="Mao Q."/>
            <person name="Liang P."/>
            <person name="Zhou C."/>
            <person name="Tian Y."/>
            <person name="Men J."/>
            <person name="Lv X."/>
            <person name="Huang L."/>
            <person name="Zhou J."/>
            <person name="Hu Y."/>
            <person name="Li R."/>
            <person name="Zhang F."/>
            <person name="Lei H."/>
            <person name="Li X."/>
            <person name="Hu X."/>
            <person name="Liang C."/>
            <person name="Xu J."/>
            <person name="Wu Z."/>
            <person name="Yu X."/>
        </authorList>
    </citation>
    <scope>NUCLEOTIDE SEQUENCE</scope>
    <source>
        <strain>Henan</strain>
    </source>
</reference>
<gene>
    <name evidence="2" type="ORF">CLF_108125</name>
</gene>
<protein>
    <submittedName>
        <fullName evidence="2">Sorting nexin-6</fullName>
    </submittedName>
</protein>
<dbReference type="AlphaFoldDB" id="G7YHM9"/>
<proteinExistence type="predicted"/>
<reference evidence="2" key="1">
    <citation type="journal article" date="2011" name="Genome Biol.">
        <title>The draft genome of the carcinogenic human liver fluke Clonorchis sinensis.</title>
        <authorList>
            <person name="Wang X."/>
            <person name="Chen W."/>
            <person name="Huang Y."/>
            <person name="Sun J."/>
            <person name="Men J."/>
            <person name="Liu H."/>
            <person name="Luo F."/>
            <person name="Guo L."/>
            <person name="Lv X."/>
            <person name="Deng C."/>
            <person name="Zhou C."/>
            <person name="Fan Y."/>
            <person name="Li X."/>
            <person name="Huang L."/>
            <person name="Hu Y."/>
            <person name="Liang C."/>
            <person name="Hu X."/>
            <person name="Xu J."/>
            <person name="Yu X."/>
        </authorList>
    </citation>
    <scope>NUCLEOTIDE SEQUENCE [LARGE SCALE GENOMIC DNA]</scope>
    <source>
        <strain evidence="2">Henan</strain>
    </source>
</reference>
<dbReference type="EMBL" id="DF143297">
    <property type="protein sequence ID" value="GAA52462.1"/>
    <property type="molecule type" value="Genomic_DNA"/>
</dbReference>
<sequence length="384" mass="42980">MSPEFCSPRGDPSTAPVQSTVFPFWNATPMLVVFRGHIGSRAIKTFDCLPRSGDPYPDPALQRTWELPIEALNKCKIPQSTHLAPLFRHIGPKGKSKLTPLSFLLVHANCDHHTRISPVFLEIVIFSCKNLQPFESEFTAKSLLNLIQLPVLYKGPPYLRINAAKISFYATYKESFSCSTLSVPSSRATRGKHEGLDTARLPKPRQGKSRGRSRFRTTSLPDYVEENSTSIYHDTVSIGGGSAFPQIQPTSRPRTESLDMSPESSLVVDISGAMSDKDKVLFTVHTKIEHFFVNATCATQGNQYQGTHICALTTLQCHFSPSKWLSGYVQRSKNNATIRELMVRQSIHIVAFSTSKIHYNLNSAKCKLDNVWLNKKVWKRVPSV</sequence>
<name>G7YHM9_CLOSI</name>
<keyword evidence="3" id="KW-1185">Reference proteome</keyword>
<evidence type="ECO:0000313" key="3">
    <source>
        <dbReference type="Proteomes" id="UP000008909"/>
    </source>
</evidence>